<dbReference type="CDD" id="cd00268">
    <property type="entry name" value="DEADc"/>
    <property type="match status" value="1"/>
</dbReference>
<dbReference type="Gene3D" id="3.40.50.300">
    <property type="entry name" value="P-loop containing nucleotide triphosphate hydrolases"/>
    <property type="match status" value="2"/>
</dbReference>
<feature type="domain" description="Helicase ATP-binding" evidence="5">
    <location>
        <begin position="35"/>
        <end position="205"/>
    </location>
</feature>
<dbReference type="PANTHER" id="PTHR47963:SF7">
    <property type="entry name" value="ATP-DEPENDENT RNA HELICASE YFML-RELATED"/>
    <property type="match status" value="1"/>
</dbReference>
<evidence type="ECO:0000256" key="1">
    <source>
        <dbReference type="ARBA" id="ARBA00022741"/>
    </source>
</evidence>
<evidence type="ECO:0000313" key="9">
    <source>
        <dbReference type="Proteomes" id="UP000030588"/>
    </source>
</evidence>
<dbReference type="EMBL" id="JAAIWK010000010">
    <property type="protein sequence ID" value="NEY19873.1"/>
    <property type="molecule type" value="Genomic_DNA"/>
</dbReference>
<accession>A0A0A6VFV9</accession>
<dbReference type="InterPro" id="IPR027417">
    <property type="entry name" value="P-loop_NTPase"/>
</dbReference>
<dbReference type="Proteomes" id="UP000476934">
    <property type="component" value="Unassembled WGS sequence"/>
</dbReference>
<proteinExistence type="predicted"/>
<dbReference type="GO" id="GO:0009409">
    <property type="term" value="P:response to cold"/>
    <property type="evidence" value="ECO:0007669"/>
    <property type="project" value="TreeGrafter"/>
</dbReference>
<dbReference type="Pfam" id="PF00270">
    <property type="entry name" value="DEAD"/>
    <property type="match status" value="1"/>
</dbReference>
<evidence type="ECO:0000256" key="3">
    <source>
        <dbReference type="ARBA" id="ARBA00022806"/>
    </source>
</evidence>
<evidence type="ECO:0000313" key="7">
    <source>
        <dbReference type="EMBL" id="KHD85514.1"/>
    </source>
</evidence>
<organism evidence="7 9">
    <name type="scientific">Heyndrickxia ginsengihumi</name>
    <dbReference type="NCBI Taxonomy" id="363870"/>
    <lineage>
        <taxon>Bacteria</taxon>
        <taxon>Bacillati</taxon>
        <taxon>Bacillota</taxon>
        <taxon>Bacilli</taxon>
        <taxon>Bacillales</taxon>
        <taxon>Bacillaceae</taxon>
        <taxon>Heyndrickxia</taxon>
    </lineage>
</organism>
<protein>
    <submittedName>
        <fullName evidence="8">DEAD/DEAH box helicase</fullName>
    </submittedName>
</protein>
<dbReference type="GO" id="GO:0016787">
    <property type="term" value="F:hydrolase activity"/>
    <property type="evidence" value="ECO:0007669"/>
    <property type="project" value="UniProtKB-KW"/>
</dbReference>
<dbReference type="GO" id="GO:0003724">
    <property type="term" value="F:RNA helicase activity"/>
    <property type="evidence" value="ECO:0007669"/>
    <property type="project" value="TreeGrafter"/>
</dbReference>
<dbReference type="GO" id="GO:0005829">
    <property type="term" value="C:cytosol"/>
    <property type="evidence" value="ECO:0007669"/>
    <property type="project" value="TreeGrafter"/>
</dbReference>
<evidence type="ECO:0000259" key="6">
    <source>
        <dbReference type="PROSITE" id="PS51194"/>
    </source>
</evidence>
<dbReference type="InterPro" id="IPR044742">
    <property type="entry name" value="DEAD/DEAH_RhlB"/>
</dbReference>
<dbReference type="AlphaFoldDB" id="A0A0A6VFV9"/>
<dbReference type="InterPro" id="IPR001650">
    <property type="entry name" value="Helicase_C-like"/>
</dbReference>
<evidence type="ECO:0000256" key="4">
    <source>
        <dbReference type="ARBA" id="ARBA00022840"/>
    </source>
</evidence>
<reference evidence="7 9" key="1">
    <citation type="submission" date="2014-10" db="EMBL/GenBank/DDBJ databases">
        <title>Draft genome of phytase producing Bacillus ginsengihumi strain M2.11.</title>
        <authorList>
            <person name="Toymentseva A."/>
            <person name="Boulygina E.A."/>
            <person name="Kazakov S.V."/>
            <person name="Kayumov I."/>
            <person name="Suleimanova A.D."/>
            <person name="Mardanova A.M."/>
            <person name="Maria S.N."/>
            <person name="Sergey M.Y."/>
            <person name="Sharipova M.R."/>
        </authorList>
    </citation>
    <scope>NUCLEOTIDE SEQUENCE [LARGE SCALE GENOMIC DNA]</scope>
    <source>
        <strain evidence="7 9">M2.11</strain>
    </source>
</reference>
<comment type="caution">
    <text evidence="7">The sequence shown here is derived from an EMBL/GenBank/DDBJ whole genome shotgun (WGS) entry which is preliminary data.</text>
</comment>
<keyword evidence="10" id="KW-1185">Reference proteome</keyword>
<dbReference type="OrthoDB" id="9805696at2"/>
<dbReference type="GO" id="GO:0033592">
    <property type="term" value="F:RNA strand annealing activity"/>
    <property type="evidence" value="ECO:0007669"/>
    <property type="project" value="TreeGrafter"/>
</dbReference>
<dbReference type="GO" id="GO:0005524">
    <property type="term" value="F:ATP binding"/>
    <property type="evidence" value="ECO:0007669"/>
    <property type="project" value="UniProtKB-KW"/>
</dbReference>
<dbReference type="InterPro" id="IPR014001">
    <property type="entry name" value="Helicase_ATP-bd"/>
</dbReference>
<gene>
    <name evidence="8" type="ORF">G4D61_07815</name>
    <name evidence="7" type="ORF">NG54_08555</name>
</gene>
<evidence type="ECO:0000256" key="2">
    <source>
        <dbReference type="ARBA" id="ARBA00022801"/>
    </source>
</evidence>
<dbReference type="PROSITE" id="PS51192">
    <property type="entry name" value="HELICASE_ATP_BIND_1"/>
    <property type="match status" value="1"/>
</dbReference>
<dbReference type="SMART" id="SM00490">
    <property type="entry name" value="HELICc"/>
    <property type="match status" value="1"/>
</dbReference>
<dbReference type="PROSITE" id="PS51194">
    <property type="entry name" value="HELICASE_CTER"/>
    <property type="match status" value="1"/>
</dbReference>
<reference evidence="8 10" key="2">
    <citation type="submission" date="2020-02" db="EMBL/GenBank/DDBJ databases">
        <authorList>
            <person name="Feng H."/>
        </authorList>
    </citation>
    <scope>NUCLEOTIDE SEQUENCE [LARGE SCALE GENOMIC DNA]</scope>
    <source>
        <strain evidence="8 10">Gsoil 114</strain>
    </source>
</reference>
<keyword evidence="2" id="KW-0378">Hydrolase</keyword>
<dbReference type="Pfam" id="PF00271">
    <property type="entry name" value="Helicase_C"/>
    <property type="match status" value="1"/>
</dbReference>
<dbReference type="RefSeq" id="WP_035354435.1">
    <property type="nucleotide sequence ID" value="NZ_JAAIWK010000010.1"/>
</dbReference>
<dbReference type="CDD" id="cd18787">
    <property type="entry name" value="SF2_C_DEAD"/>
    <property type="match status" value="1"/>
</dbReference>
<keyword evidence="3 8" id="KW-0347">Helicase</keyword>
<evidence type="ECO:0000313" key="8">
    <source>
        <dbReference type="EMBL" id="NEY19873.1"/>
    </source>
</evidence>
<dbReference type="InterPro" id="IPR011545">
    <property type="entry name" value="DEAD/DEAH_box_helicase_dom"/>
</dbReference>
<keyword evidence="1" id="KW-0547">Nucleotide-binding</keyword>
<keyword evidence="4" id="KW-0067">ATP-binding</keyword>
<dbReference type="SMART" id="SM00487">
    <property type="entry name" value="DEXDc"/>
    <property type="match status" value="1"/>
</dbReference>
<dbReference type="EMBL" id="JRUN01000021">
    <property type="protein sequence ID" value="KHD85514.1"/>
    <property type="molecule type" value="Genomic_DNA"/>
</dbReference>
<name>A0A0A6VFV9_9BACI</name>
<evidence type="ECO:0000313" key="10">
    <source>
        <dbReference type="Proteomes" id="UP000476934"/>
    </source>
</evidence>
<evidence type="ECO:0000259" key="5">
    <source>
        <dbReference type="PROSITE" id="PS51192"/>
    </source>
</evidence>
<dbReference type="PANTHER" id="PTHR47963">
    <property type="entry name" value="DEAD-BOX ATP-DEPENDENT RNA HELICASE 47, MITOCHONDRIAL"/>
    <property type="match status" value="1"/>
</dbReference>
<dbReference type="GO" id="GO:0005840">
    <property type="term" value="C:ribosome"/>
    <property type="evidence" value="ECO:0007669"/>
    <property type="project" value="TreeGrafter"/>
</dbReference>
<dbReference type="SUPFAM" id="SSF52540">
    <property type="entry name" value="P-loop containing nucleoside triphosphate hydrolases"/>
    <property type="match status" value="1"/>
</dbReference>
<feature type="domain" description="Helicase C-terminal" evidence="6">
    <location>
        <begin position="230"/>
        <end position="382"/>
    </location>
</feature>
<reference evidence="8 10" key="3">
    <citation type="submission" date="2020-03" db="EMBL/GenBank/DDBJ databases">
        <title>Bacillus aquiflavi sp. nov., isolated from yellow water of strong flavor Chinese baijiu in Yibin region of China.</title>
        <authorList>
            <person name="Xie J."/>
        </authorList>
    </citation>
    <scope>NUCLEOTIDE SEQUENCE [LARGE SCALE GENOMIC DNA]</scope>
    <source>
        <strain evidence="8 10">Gsoil 114</strain>
    </source>
</reference>
<sequence length="382" mass="43181">MTELNTVLPALKPFLQTAWQKSGFEQLSSVQERTFSKILEGKDVIVESPTGTGKTLAYLLPLLQQINVEVKQIQAVILAPSKELAMQILTEIQAWAASSGIQSASFIGGANVKRQVEKLKKHPQIVVGTPGRMLELIKQKKMKMHEVKTIVLDEGDQLLLPEHSDTVFQIIKTTKRERQLLLFSATLNEATIQKAREIMNEPELVLIKEEKALEPVEHIYFVSDARDKIEVLRKLSRIEGIHALVFLNGRWDLSVLVEKLKYKGISVSALYRDLNKAEREKAIRLFQNGEVSLLLATDVAARGLHIPNITHVVHFDLADSISQYIHRSGRTGRLGTHNGKVVSIVTPREESQLKKYARERKLELKKKQFVRGNIVDVEKSNR</sequence>
<dbReference type="STRING" id="363870.NG54_08555"/>
<dbReference type="Proteomes" id="UP000030588">
    <property type="component" value="Unassembled WGS sequence"/>
</dbReference>
<dbReference type="InterPro" id="IPR050547">
    <property type="entry name" value="DEAD_box_RNA_helicases"/>
</dbReference>